<name>A0ABR9LIC2_9PSEU</name>
<protein>
    <submittedName>
        <fullName evidence="1">Uncharacterized protein</fullName>
    </submittedName>
</protein>
<comment type="caution">
    <text evidence="1">The sequence shown here is derived from an EMBL/GenBank/DDBJ whole genome shotgun (WGS) entry which is preliminary data.</text>
</comment>
<dbReference type="Proteomes" id="UP000656548">
    <property type="component" value="Unassembled WGS sequence"/>
</dbReference>
<evidence type="ECO:0000313" key="1">
    <source>
        <dbReference type="EMBL" id="MBE1580419.1"/>
    </source>
</evidence>
<sequence length="102" mass="11714">MTEATDAQESAPEEMWPMLRAWAEEIVSADYTDAVSLETLCELWENRPRPLQLPTLAEEITNHWVGAPAWLPDETWSVPYDHVRHLQQHRGRTSGWHPPTAA</sequence>
<evidence type="ECO:0000313" key="2">
    <source>
        <dbReference type="Proteomes" id="UP000656548"/>
    </source>
</evidence>
<dbReference type="RefSeq" id="WP_192746983.1">
    <property type="nucleotide sequence ID" value="NZ_JADBEJ010000006.1"/>
</dbReference>
<proteinExistence type="predicted"/>
<organism evidence="1 2">
    <name type="scientific">Amycolatopsis roodepoortensis</name>
    <dbReference type="NCBI Taxonomy" id="700274"/>
    <lineage>
        <taxon>Bacteria</taxon>
        <taxon>Bacillati</taxon>
        <taxon>Actinomycetota</taxon>
        <taxon>Actinomycetes</taxon>
        <taxon>Pseudonocardiales</taxon>
        <taxon>Pseudonocardiaceae</taxon>
        <taxon>Amycolatopsis</taxon>
    </lineage>
</organism>
<accession>A0ABR9LIC2</accession>
<gene>
    <name evidence="1" type="ORF">H4W30_007500</name>
</gene>
<keyword evidence="2" id="KW-1185">Reference proteome</keyword>
<reference evidence="1 2" key="1">
    <citation type="submission" date="2020-10" db="EMBL/GenBank/DDBJ databases">
        <title>Sequencing the genomes of 1000 actinobacteria strains.</title>
        <authorList>
            <person name="Klenk H.-P."/>
        </authorList>
    </citation>
    <scope>NUCLEOTIDE SEQUENCE [LARGE SCALE GENOMIC DNA]</scope>
    <source>
        <strain evidence="1 2">DSM 46661</strain>
    </source>
</reference>
<dbReference type="EMBL" id="JADBEJ010000006">
    <property type="protein sequence ID" value="MBE1580419.1"/>
    <property type="molecule type" value="Genomic_DNA"/>
</dbReference>